<dbReference type="AlphaFoldDB" id="A0ABD1K5C8"/>
<dbReference type="SMART" id="SM00668">
    <property type="entry name" value="CTLH"/>
    <property type="match status" value="1"/>
</dbReference>
<dbReference type="FunFam" id="2.60.120.920:FF:000011">
    <property type="entry name" value="RAN binding protein 10"/>
    <property type="match status" value="1"/>
</dbReference>
<dbReference type="Pfam" id="PF10607">
    <property type="entry name" value="CTLH"/>
    <property type="match status" value="2"/>
</dbReference>
<dbReference type="InterPro" id="IPR001870">
    <property type="entry name" value="B30.2/SPRY"/>
</dbReference>
<feature type="compositionally biased region" description="Pro residues" evidence="2">
    <location>
        <begin position="394"/>
        <end position="406"/>
    </location>
</feature>
<dbReference type="Pfam" id="PF00622">
    <property type="entry name" value="SPRY"/>
    <property type="match status" value="1"/>
</dbReference>
<dbReference type="SMART" id="SM00449">
    <property type="entry name" value="SPRY"/>
    <property type="match status" value="1"/>
</dbReference>
<evidence type="ECO:0000313" key="6">
    <source>
        <dbReference type="Proteomes" id="UP001591681"/>
    </source>
</evidence>
<dbReference type="SMART" id="SM00757">
    <property type="entry name" value="CRA"/>
    <property type="match status" value="1"/>
</dbReference>
<feature type="domain" description="B30.2/SPRY" evidence="3">
    <location>
        <begin position="23"/>
        <end position="210"/>
    </location>
</feature>
<evidence type="ECO:0008006" key="7">
    <source>
        <dbReference type="Google" id="ProtNLM"/>
    </source>
</evidence>
<feature type="compositionally biased region" description="Low complexity" evidence="2">
    <location>
        <begin position="380"/>
        <end position="393"/>
    </location>
</feature>
<dbReference type="InterPro" id="IPR024964">
    <property type="entry name" value="CTLH/CRA"/>
</dbReference>
<feature type="compositionally biased region" description="Low complexity" evidence="2">
    <location>
        <begin position="357"/>
        <end position="366"/>
    </location>
</feature>
<dbReference type="InterPro" id="IPR003877">
    <property type="entry name" value="SPRY_dom"/>
</dbReference>
<sequence length="608" mass="66329">MAELGAGSLLPGDPALNYQEHELNERLKRLYPAVNEEETPLPRSWSPKDKYSYIGLSQNNLRVHYKGHGKNHKDAASVRATHPIPAACGIYYFEVKIVSKGRDGYMGIGLSAQGVNMNRLPGWDKHSYGYHGDDGHSFCSSGTGQPYGPTFTTGDVIGCCVNLINNTCFYTKNGHSLGVAFTDLPPNLYPTVGLQTPGEIVDANFGQHPFVFDIEDYMSEWRAKIHGMIARFPIGERLGEWQAVLQNMVSSYLVHHGYCATATAFARATETVIQEDPTSIKNRQRVQKLVLAGRVGEAIEATQQLYPGLLEHNPNLLFMLKCRQFVEMVNGTDSEVRCFSVRSRSPRTATPAPPASAPGTGPSTPTCTAQTAPRAVTASPRPAKARATANTPASAPPPPPPPPPPSSVNYSETNSTDSTKSQPHSATSQQETSDSEMEIEAEHYSNGVTENSSTRIMNGTYKHQEILQADQNSLGNGVSDDNCPSRQLCGGNQAATERMIQFGRELQALSEQLCREYGKNATHKKMLQDAFSLLAYSDPWNCPVGQQLDPTQREAICSALNSAILESQNLPKQPPLMLALGQATECVQLMARVRSGSCSFARVDNFLH</sequence>
<dbReference type="PANTHER" id="PTHR12864">
    <property type="entry name" value="RAN BINDING PROTEIN 9-RELATED"/>
    <property type="match status" value="1"/>
</dbReference>
<feature type="region of interest" description="Disordered" evidence="2">
    <location>
        <begin position="342"/>
        <end position="453"/>
    </location>
</feature>
<dbReference type="InterPro" id="IPR043136">
    <property type="entry name" value="B30.2/SPRY_sf"/>
</dbReference>
<dbReference type="InterPro" id="IPR013144">
    <property type="entry name" value="CRA_dom"/>
</dbReference>
<dbReference type="InterPro" id="IPR013320">
    <property type="entry name" value="ConA-like_dom_sf"/>
</dbReference>
<organism evidence="5 6">
    <name type="scientific">Coilia grayii</name>
    <name type="common">Gray's grenadier anchovy</name>
    <dbReference type="NCBI Taxonomy" id="363190"/>
    <lineage>
        <taxon>Eukaryota</taxon>
        <taxon>Metazoa</taxon>
        <taxon>Chordata</taxon>
        <taxon>Craniata</taxon>
        <taxon>Vertebrata</taxon>
        <taxon>Euteleostomi</taxon>
        <taxon>Actinopterygii</taxon>
        <taxon>Neopterygii</taxon>
        <taxon>Teleostei</taxon>
        <taxon>Clupei</taxon>
        <taxon>Clupeiformes</taxon>
        <taxon>Clupeoidei</taxon>
        <taxon>Engraulidae</taxon>
        <taxon>Coilinae</taxon>
        <taxon>Coilia</taxon>
    </lineage>
</organism>
<dbReference type="Proteomes" id="UP001591681">
    <property type="component" value="Unassembled WGS sequence"/>
</dbReference>
<comment type="caution">
    <text evidence="5">The sequence shown here is derived from an EMBL/GenBank/DDBJ whole genome shotgun (WGS) entry which is preliminary data.</text>
</comment>
<accession>A0ABD1K5C8</accession>
<dbReference type="InterPro" id="IPR050618">
    <property type="entry name" value="Ubq-SigPath_Reg"/>
</dbReference>
<dbReference type="InterPro" id="IPR006595">
    <property type="entry name" value="CTLH_C"/>
</dbReference>
<name>A0ABD1K5C8_9TELE</name>
<dbReference type="Gene3D" id="2.60.120.920">
    <property type="match status" value="1"/>
</dbReference>
<dbReference type="PROSITE" id="PS50896">
    <property type="entry name" value="LISH"/>
    <property type="match status" value="1"/>
</dbReference>
<reference evidence="5 6" key="1">
    <citation type="submission" date="2024-09" db="EMBL/GenBank/DDBJ databases">
        <title>A chromosome-level genome assembly of Gray's grenadier anchovy, Coilia grayii.</title>
        <authorList>
            <person name="Fu Z."/>
        </authorList>
    </citation>
    <scope>NUCLEOTIDE SEQUENCE [LARGE SCALE GENOMIC DNA]</scope>
    <source>
        <strain evidence="5">G4</strain>
        <tissue evidence="5">Muscle</tissue>
    </source>
</reference>
<dbReference type="InterPro" id="IPR035782">
    <property type="entry name" value="SPRY_RanBP9/10"/>
</dbReference>
<evidence type="ECO:0000259" key="4">
    <source>
        <dbReference type="PROSITE" id="PS50897"/>
    </source>
</evidence>
<evidence type="ECO:0000259" key="3">
    <source>
        <dbReference type="PROSITE" id="PS50188"/>
    </source>
</evidence>
<dbReference type="PROSITE" id="PS50897">
    <property type="entry name" value="CTLH"/>
    <property type="match status" value="1"/>
</dbReference>
<evidence type="ECO:0000256" key="2">
    <source>
        <dbReference type="SAM" id="MobiDB-lite"/>
    </source>
</evidence>
<dbReference type="InterPro" id="IPR006594">
    <property type="entry name" value="LisH"/>
</dbReference>
<gene>
    <name evidence="5" type="ORF">ACEWY4_011425</name>
</gene>
<evidence type="ECO:0000256" key="1">
    <source>
        <dbReference type="ARBA" id="ARBA00006535"/>
    </source>
</evidence>
<dbReference type="EMBL" id="JBHFQA010000009">
    <property type="protein sequence ID" value="KAL2094113.1"/>
    <property type="molecule type" value="Genomic_DNA"/>
</dbReference>
<proteinExistence type="inferred from homology"/>
<dbReference type="Pfam" id="PF08513">
    <property type="entry name" value="LisH"/>
    <property type="match status" value="1"/>
</dbReference>
<feature type="compositionally biased region" description="Polar residues" evidence="2">
    <location>
        <begin position="407"/>
        <end position="432"/>
    </location>
</feature>
<dbReference type="CDD" id="cd12909">
    <property type="entry name" value="SPRY_RanBP9_10"/>
    <property type="match status" value="1"/>
</dbReference>
<dbReference type="PROSITE" id="PS50188">
    <property type="entry name" value="B302_SPRY"/>
    <property type="match status" value="1"/>
</dbReference>
<keyword evidence="6" id="KW-1185">Reference proteome</keyword>
<comment type="similarity">
    <text evidence="1">Belongs to the RANBP9/10 family.</text>
</comment>
<feature type="domain" description="CTLH" evidence="4">
    <location>
        <begin position="279"/>
        <end position="336"/>
    </location>
</feature>
<evidence type="ECO:0000313" key="5">
    <source>
        <dbReference type="EMBL" id="KAL2094113.1"/>
    </source>
</evidence>
<protein>
    <recommendedName>
        <fullName evidence="7">Ran-binding protein 10</fullName>
    </recommendedName>
</protein>
<dbReference type="SUPFAM" id="SSF49899">
    <property type="entry name" value="Concanavalin A-like lectins/glucanases"/>
    <property type="match status" value="1"/>
</dbReference>